<evidence type="ECO:0000313" key="3">
    <source>
        <dbReference type="Proteomes" id="UP000637383"/>
    </source>
</evidence>
<proteinExistence type="predicted"/>
<dbReference type="InterPro" id="IPR027417">
    <property type="entry name" value="P-loop_NTPase"/>
</dbReference>
<gene>
    <name evidence="2" type="ORF">H6H03_12785</name>
</gene>
<dbReference type="SUPFAM" id="SSF52540">
    <property type="entry name" value="P-loop containing nucleoside triphosphate hydrolases"/>
    <property type="match status" value="1"/>
</dbReference>
<dbReference type="RefSeq" id="WP_190955447.1">
    <property type="nucleotide sequence ID" value="NZ_JACJTU010000010.1"/>
</dbReference>
<dbReference type="Pfam" id="PF14516">
    <property type="entry name" value="AAA_35"/>
    <property type="match status" value="1"/>
</dbReference>
<feature type="region of interest" description="Disordered" evidence="1">
    <location>
        <begin position="240"/>
        <end position="266"/>
    </location>
</feature>
<name>A0ABR8K7Q7_9NOSO</name>
<comment type="caution">
    <text evidence="2">The sequence shown here is derived from an EMBL/GenBank/DDBJ whole genome shotgun (WGS) entry which is preliminary data.</text>
</comment>
<evidence type="ECO:0000313" key="2">
    <source>
        <dbReference type="EMBL" id="MBD2734754.1"/>
    </source>
</evidence>
<protein>
    <submittedName>
        <fullName evidence="2">AAA-like domain-containing protein</fullName>
    </submittedName>
</protein>
<dbReference type="Proteomes" id="UP000637383">
    <property type="component" value="Unassembled WGS sequence"/>
</dbReference>
<keyword evidence="3" id="KW-1185">Reference proteome</keyword>
<dbReference type="Gene3D" id="3.40.50.300">
    <property type="entry name" value="P-loop containing nucleotide triphosphate hydrolases"/>
    <property type="match status" value="1"/>
</dbReference>
<feature type="compositionally biased region" description="Basic residues" evidence="1">
    <location>
        <begin position="246"/>
        <end position="266"/>
    </location>
</feature>
<reference evidence="2 3" key="1">
    <citation type="journal article" date="2020" name="ISME J.">
        <title>Comparative genomics reveals insights into cyanobacterial evolution and habitat adaptation.</title>
        <authorList>
            <person name="Chen M.Y."/>
            <person name="Teng W.K."/>
            <person name="Zhao L."/>
            <person name="Hu C.X."/>
            <person name="Zhou Y.K."/>
            <person name="Han B.P."/>
            <person name="Song L.R."/>
            <person name="Shu W.S."/>
        </authorList>
    </citation>
    <scope>NUCLEOTIDE SEQUENCE [LARGE SCALE GENOMIC DNA]</scope>
    <source>
        <strain evidence="2 3">FACHB-159</strain>
    </source>
</reference>
<evidence type="ECO:0000256" key="1">
    <source>
        <dbReference type="SAM" id="MobiDB-lite"/>
    </source>
</evidence>
<organism evidence="2 3">
    <name type="scientific">Nostoc paludosum FACHB-159</name>
    <dbReference type="NCBI Taxonomy" id="2692908"/>
    <lineage>
        <taxon>Bacteria</taxon>
        <taxon>Bacillati</taxon>
        <taxon>Cyanobacteriota</taxon>
        <taxon>Cyanophyceae</taxon>
        <taxon>Nostocales</taxon>
        <taxon>Nostocaceae</taxon>
        <taxon>Nostoc</taxon>
    </lineage>
</organism>
<accession>A0ABR8K7Q7</accession>
<dbReference type="EMBL" id="JACJTU010000010">
    <property type="protein sequence ID" value="MBD2734754.1"/>
    <property type="molecule type" value="Genomic_DNA"/>
</dbReference>
<sequence>MEYKYQVGGSLPVNAPSYVTRKADQDLYNALKAGDFCYVLNSRQMGKSSLRVQTMQQLIADDIACAFIDLTEIGIQSVTLEKWYAGVIASLVSSFNLSEKFNWRSWWKKHELISPVQRLSEFIQDVLLHYVDKNIVIFVDEIDTVLSLNFPIDDFFALIRACYNKRVDRPEYYRLTFALLGVATPSDLIQDKSRTPFNIGRAIALDGFKLKEVQPLAQGLAGKVNNPQAVLSISSSNLGKYNPAKSPKRFKRKSNCHQTRTRGKER</sequence>